<evidence type="ECO:0000313" key="2">
    <source>
        <dbReference type="EMBL" id="MDT0557067.1"/>
    </source>
</evidence>
<evidence type="ECO:0000313" key="3">
    <source>
        <dbReference type="Proteomes" id="UP001259492"/>
    </source>
</evidence>
<accession>A0ABU2YGA8</accession>
<keyword evidence="1" id="KW-1133">Transmembrane helix</keyword>
<reference evidence="2 3" key="1">
    <citation type="submission" date="2023-09" db="EMBL/GenBank/DDBJ databases">
        <authorList>
            <person name="Rey-Velasco X."/>
        </authorList>
    </citation>
    <scope>NUCLEOTIDE SEQUENCE [LARGE SCALE GENOMIC DNA]</scope>
    <source>
        <strain evidence="2 3">W332</strain>
    </source>
</reference>
<gene>
    <name evidence="2" type="ORF">RM697_00320</name>
</gene>
<name>A0ABU2YGA8_9FLAO</name>
<keyword evidence="1" id="KW-0472">Membrane</keyword>
<proteinExistence type="predicted"/>
<dbReference type="Proteomes" id="UP001259492">
    <property type="component" value="Unassembled WGS sequence"/>
</dbReference>
<dbReference type="EMBL" id="JAVRIA010000001">
    <property type="protein sequence ID" value="MDT0557067.1"/>
    <property type="molecule type" value="Genomic_DNA"/>
</dbReference>
<feature type="transmembrane region" description="Helical" evidence="1">
    <location>
        <begin position="21"/>
        <end position="40"/>
    </location>
</feature>
<organism evidence="2 3">
    <name type="scientific">Microcosmobacter mediterraneus</name>
    <dbReference type="NCBI Taxonomy" id="3075607"/>
    <lineage>
        <taxon>Bacteria</taxon>
        <taxon>Pseudomonadati</taxon>
        <taxon>Bacteroidota</taxon>
        <taxon>Flavobacteriia</taxon>
        <taxon>Flavobacteriales</taxon>
        <taxon>Flavobacteriaceae</taxon>
        <taxon>Microcosmobacter</taxon>
    </lineage>
</organism>
<keyword evidence="3" id="KW-1185">Reference proteome</keyword>
<evidence type="ECO:0000256" key="1">
    <source>
        <dbReference type="SAM" id="Phobius"/>
    </source>
</evidence>
<dbReference type="InterPro" id="IPR045749">
    <property type="entry name" value="DUF6090"/>
</dbReference>
<dbReference type="Pfam" id="PF19578">
    <property type="entry name" value="DUF6090"/>
    <property type="match status" value="1"/>
</dbReference>
<comment type="caution">
    <text evidence="2">The sequence shown here is derived from an EMBL/GenBank/DDBJ whole genome shotgun (WGS) entry which is preliminary data.</text>
</comment>
<protein>
    <submittedName>
        <fullName evidence="2">DUF6090 family protein</fullName>
    </submittedName>
</protein>
<dbReference type="RefSeq" id="WP_311425841.1">
    <property type="nucleotide sequence ID" value="NZ_JAVRIA010000001.1"/>
</dbReference>
<keyword evidence="1" id="KW-0812">Transmembrane</keyword>
<sequence length="242" mass="27947">MIKIFRNLRKNTFMKGRKTQYLLYAIGEIVLVMIGILLALQVNNWNEKRKVKGQLNTTLKAITADLKADTLVSAQIIRFYDSVNKYSQMYAKGQITKTNIDSFPICRSLVTIYRPMTMQKKGFNLLQNYSEFTNSSSDSLLTDLSQFYAAYDAIITNNNDMVKSEVLENLNHFKKQPWFVDWSQGKLNNPMRTFFGESVDYKNRVVGNNILATSNHQAVLKQYRQDAISLLELIDQRLNAEN</sequence>